<keyword evidence="1" id="KW-1133">Transmembrane helix</keyword>
<evidence type="ECO:0000313" key="3">
    <source>
        <dbReference type="WBParaSite" id="Gr19_v10_g16297.t1"/>
    </source>
</evidence>
<proteinExistence type="predicted"/>
<evidence type="ECO:0000256" key="1">
    <source>
        <dbReference type="SAM" id="Phobius"/>
    </source>
</evidence>
<evidence type="ECO:0000313" key="2">
    <source>
        <dbReference type="Proteomes" id="UP000887572"/>
    </source>
</evidence>
<protein>
    <submittedName>
        <fullName evidence="3">Uncharacterized protein</fullName>
    </submittedName>
</protein>
<dbReference type="Proteomes" id="UP000887572">
    <property type="component" value="Unplaced"/>
</dbReference>
<accession>A0A914HCP3</accession>
<reference evidence="3" key="1">
    <citation type="submission" date="2022-11" db="UniProtKB">
        <authorList>
            <consortium name="WormBaseParasite"/>
        </authorList>
    </citation>
    <scope>IDENTIFICATION</scope>
</reference>
<keyword evidence="1" id="KW-0812">Transmembrane</keyword>
<sequence>MFVQISGKPAHHPFSLHFQFWRDHLFLLFVIWGRASPAQSDRSRSYSLPSMSLSSANFFPLTTFALFVLLLALHGMTQAQIDGNRRMVVEEYLHRLNKRSPMKKSDGLSDFVGSLNGAARLRYGKRSEGEGSPAEEMEDISPKFFWAVRSSNGRWQLAKRASNYAEALPAGLLDQLNGAERLRFGRK</sequence>
<dbReference type="AlphaFoldDB" id="A0A914HCP3"/>
<organism evidence="2 3">
    <name type="scientific">Globodera rostochiensis</name>
    <name type="common">Golden nematode worm</name>
    <name type="synonym">Heterodera rostochiensis</name>
    <dbReference type="NCBI Taxonomy" id="31243"/>
    <lineage>
        <taxon>Eukaryota</taxon>
        <taxon>Metazoa</taxon>
        <taxon>Ecdysozoa</taxon>
        <taxon>Nematoda</taxon>
        <taxon>Chromadorea</taxon>
        <taxon>Rhabditida</taxon>
        <taxon>Tylenchina</taxon>
        <taxon>Tylenchomorpha</taxon>
        <taxon>Tylenchoidea</taxon>
        <taxon>Heteroderidae</taxon>
        <taxon>Heteroderinae</taxon>
        <taxon>Globodera</taxon>
    </lineage>
</organism>
<feature type="transmembrane region" description="Helical" evidence="1">
    <location>
        <begin position="56"/>
        <end position="77"/>
    </location>
</feature>
<name>A0A914HCP3_GLORO</name>
<keyword evidence="1" id="KW-0472">Membrane</keyword>
<keyword evidence="2" id="KW-1185">Reference proteome</keyword>
<dbReference type="WBParaSite" id="Gr19_v10_g16297.t1">
    <property type="protein sequence ID" value="Gr19_v10_g16297.t1"/>
    <property type="gene ID" value="Gr19_v10_g16297"/>
</dbReference>